<evidence type="ECO:0000256" key="2">
    <source>
        <dbReference type="ARBA" id="ARBA00008685"/>
    </source>
</evidence>
<comment type="similarity">
    <text evidence="2">Belongs to the glutamate-gated ion channel (TC 1.A.10.1) family.</text>
</comment>
<dbReference type="PANTHER" id="PTHR42643:SF24">
    <property type="entry name" value="IONOTROPIC RECEPTOR 60A"/>
    <property type="match status" value="1"/>
</dbReference>
<keyword evidence="7" id="KW-0406">Ion transport</keyword>
<evidence type="ECO:0000313" key="16">
    <source>
        <dbReference type="EMBL" id="KAK4323521.1"/>
    </source>
</evidence>
<dbReference type="Pfam" id="PF10613">
    <property type="entry name" value="Lig_chan-Glu_bd"/>
    <property type="match status" value="1"/>
</dbReference>
<keyword evidence="8 13" id="KW-0472">Membrane</keyword>
<dbReference type="PANTHER" id="PTHR42643">
    <property type="entry name" value="IONOTROPIC RECEPTOR 20A-RELATED"/>
    <property type="match status" value="1"/>
</dbReference>
<evidence type="ECO:0000256" key="6">
    <source>
        <dbReference type="ARBA" id="ARBA00022989"/>
    </source>
</evidence>
<evidence type="ECO:0000256" key="10">
    <source>
        <dbReference type="ARBA" id="ARBA00023180"/>
    </source>
</evidence>
<dbReference type="InterPro" id="IPR052192">
    <property type="entry name" value="Insect_Ionotropic_Sensory_Rcpt"/>
</dbReference>
<keyword evidence="10" id="KW-0325">Glycoprotein</keyword>
<name>A0AAE1QBI2_9EUCA</name>
<dbReference type="SUPFAM" id="SSF53850">
    <property type="entry name" value="Periplasmic binding protein-like II"/>
    <property type="match status" value="1"/>
</dbReference>
<feature type="transmembrane region" description="Helical" evidence="13">
    <location>
        <begin position="494"/>
        <end position="512"/>
    </location>
</feature>
<proteinExistence type="inferred from homology"/>
<dbReference type="Gene3D" id="3.40.190.10">
    <property type="entry name" value="Periplasmic binding protein-like II"/>
    <property type="match status" value="1"/>
</dbReference>
<dbReference type="AlphaFoldDB" id="A0AAE1QBI2"/>
<evidence type="ECO:0008006" key="18">
    <source>
        <dbReference type="Google" id="ProtNLM"/>
    </source>
</evidence>
<evidence type="ECO:0000256" key="4">
    <source>
        <dbReference type="ARBA" id="ARBA00022475"/>
    </source>
</evidence>
<dbReference type="InterPro" id="IPR001320">
    <property type="entry name" value="Iontro_rcpt_C"/>
</dbReference>
<dbReference type="GO" id="GO:0005886">
    <property type="term" value="C:plasma membrane"/>
    <property type="evidence" value="ECO:0007669"/>
    <property type="project" value="UniProtKB-SubCell"/>
</dbReference>
<feature type="domain" description="Ionotropic glutamate receptor C-terminal" evidence="14">
    <location>
        <begin position="340"/>
        <end position="619"/>
    </location>
</feature>
<evidence type="ECO:0000256" key="11">
    <source>
        <dbReference type="ARBA" id="ARBA00023286"/>
    </source>
</evidence>
<evidence type="ECO:0000256" key="7">
    <source>
        <dbReference type="ARBA" id="ARBA00023065"/>
    </source>
</evidence>
<organism evidence="16 17">
    <name type="scientific">Petrolisthes manimaculis</name>
    <dbReference type="NCBI Taxonomy" id="1843537"/>
    <lineage>
        <taxon>Eukaryota</taxon>
        <taxon>Metazoa</taxon>
        <taxon>Ecdysozoa</taxon>
        <taxon>Arthropoda</taxon>
        <taxon>Crustacea</taxon>
        <taxon>Multicrustacea</taxon>
        <taxon>Malacostraca</taxon>
        <taxon>Eumalacostraca</taxon>
        <taxon>Eucarida</taxon>
        <taxon>Decapoda</taxon>
        <taxon>Pleocyemata</taxon>
        <taxon>Anomura</taxon>
        <taxon>Galatheoidea</taxon>
        <taxon>Porcellanidae</taxon>
        <taxon>Petrolisthes</taxon>
    </lineage>
</organism>
<evidence type="ECO:0000256" key="5">
    <source>
        <dbReference type="ARBA" id="ARBA00022692"/>
    </source>
</evidence>
<feature type="domain" description="Ionotropic glutamate receptor L-glutamate and glycine-binding" evidence="15">
    <location>
        <begin position="211"/>
        <end position="312"/>
    </location>
</feature>
<evidence type="ECO:0000256" key="3">
    <source>
        <dbReference type="ARBA" id="ARBA00022448"/>
    </source>
</evidence>
<sequence>MATTIMTGKMVMSEVDVNQKKIIMMSDEVELVGEMVGEVLNEYTQCHLVLLTTTPTSPVVSTILRPALESVISVAFPKLHLLFKITRRMSGVQEGVTVSVSSVGQLWSEASTTCLTLVLHLNTNNVNTTTMALNLLEEAGLRKFPEAVVVVLGPRRESNDDGGGDGGGETVLLHHTFRNTLHAFYLALTTDLFSEVAVVTDQFRDLGGHRFQVVAIRNFPYTDFIVHGEQPGSEVEFTHSIDDELFTLLSAKLNFTWKVNEQLNRAFGLGNAGVFSGMVGDLQREEFDIGTPPTITAGRAKAMDFARGYPSVPLVLASLKPSLLPQHFALVRPFKDEVWGSLLAVTVVWAVVAWVIQQVWTRLTDEGGYKLSTFMMYGWAALLEQSITNPFTRNSYQMVVGGWILFCLIVSSCYKGSLISHLSVQGKTKPIETMEELVSIEEGTWNWGIEKALFQGPVIELFRKPSNPVVKKFAEKFKVVRWEDGMEMVREGRYAFLGFQNILAVLIASYFTDDRGRSPFFLSKKGIPVLNDLGWGLRKGMPVTSKFSQMFQHLDESGLMNLWTDNKVKYRVNNNRKQQQQQQQQSTQQGTQFKDDDESNLVLGMEHLQGAFYFLLFGVMLAILSLLAENITHYLP</sequence>
<accession>A0AAE1QBI2</accession>
<dbReference type="Proteomes" id="UP001292094">
    <property type="component" value="Unassembled WGS sequence"/>
</dbReference>
<feature type="transmembrane region" description="Helical" evidence="13">
    <location>
        <begin position="338"/>
        <end position="356"/>
    </location>
</feature>
<keyword evidence="9" id="KW-0675">Receptor</keyword>
<evidence type="ECO:0000259" key="15">
    <source>
        <dbReference type="Pfam" id="PF10613"/>
    </source>
</evidence>
<dbReference type="Pfam" id="PF00060">
    <property type="entry name" value="Lig_chan"/>
    <property type="match status" value="1"/>
</dbReference>
<keyword evidence="4" id="KW-1003">Cell membrane</keyword>
<comment type="caution">
    <text evidence="16">The sequence shown here is derived from an EMBL/GenBank/DDBJ whole genome shotgun (WGS) entry which is preliminary data.</text>
</comment>
<keyword evidence="3" id="KW-0813">Transport</keyword>
<protein>
    <recommendedName>
        <fullName evidence="18">Ionotropic glutamate receptor C-terminal domain-containing protein</fullName>
    </recommendedName>
</protein>
<keyword evidence="5 13" id="KW-0812">Transmembrane</keyword>
<evidence type="ECO:0000256" key="12">
    <source>
        <dbReference type="ARBA" id="ARBA00023303"/>
    </source>
</evidence>
<feature type="transmembrane region" description="Helical" evidence="13">
    <location>
        <begin position="610"/>
        <end position="628"/>
    </location>
</feature>
<feature type="transmembrane region" description="Helical" evidence="13">
    <location>
        <begin position="395"/>
        <end position="414"/>
    </location>
</feature>
<keyword evidence="12" id="KW-0407">Ion channel</keyword>
<dbReference type="GO" id="GO:0015276">
    <property type="term" value="F:ligand-gated monoatomic ion channel activity"/>
    <property type="evidence" value="ECO:0007669"/>
    <property type="project" value="InterPro"/>
</dbReference>
<evidence type="ECO:0000313" key="17">
    <source>
        <dbReference type="Proteomes" id="UP001292094"/>
    </source>
</evidence>
<dbReference type="EMBL" id="JAWZYT010000435">
    <property type="protein sequence ID" value="KAK4323521.1"/>
    <property type="molecule type" value="Genomic_DNA"/>
</dbReference>
<keyword evidence="11" id="KW-1071">Ligand-gated ion channel</keyword>
<evidence type="ECO:0000256" key="8">
    <source>
        <dbReference type="ARBA" id="ARBA00023136"/>
    </source>
</evidence>
<keyword evidence="6 13" id="KW-1133">Transmembrane helix</keyword>
<keyword evidence="17" id="KW-1185">Reference proteome</keyword>
<evidence type="ECO:0000256" key="1">
    <source>
        <dbReference type="ARBA" id="ARBA00004651"/>
    </source>
</evidence>
<reference evidence="16" key="1">
    <citation type="submission" date="2023-11" db="EMBL/GenBank/DDBJ databases">
        <title>Genome assemblies of two species of porcelain crab, Petrolisthes cinctipes and Petrolisthes manimaculis (Anomura: Porcellanidae).</title>
        <authorList>
            <person name="Angst P."/>
        </authorList>
    </citation>
    <scope>NUCLEOTIDE SEQUENCE</scope>
    <source>
        <strain evidence="16">PB745_02</strain>
        <tissue evidence="16">Gill</tissue>
    </source>
</reference>
<dbReference type="Gene3D" id="1.10.287.70">
    <property type="match status" value="1"/>
</dbReference>
<evidence type="ECO:0000256" key="9">
    <source>
        <dbReference type="ARBA" id="ARBA00023170"/>
    </source>
</evidence>
<gene>
    <name evidence="16" type="ORF">Pmani_005786</name>
</gene>
<dbReference type="InterPro" id="IPR019594">
    <property type="entry name" value="Glu/Gly-bd"/>
</dbReference>
<comment type="subcellular location">
    <subcellularLocation>
        <location evidence="1">Cell membrane</location>
        <topology evidence="1">Multi-pass membrane protein</topology>
    </subcellularLocation>
</comment>
<evidence type="ECO:0000259" key="14">
    <source>
        <dbReference type="Pfam" id="PF00060"/>
    </source>
</evidence>
<evidence type="ECO:0000256" key="13">
    <source>
        <dbReference type="SAM" id="Phobius"/>
    </source>
</evidence>
<dbReference type="GO" id="GO:0050906">
    <property type="term" value="P:detection of stimulus involved in sensory perception"/>
    <property type="evidence" value="ECO:0007669"/>
    <property type="project" value="UniProtKB-ARBA"/>
</dbReference>